<sequence length="132" mass="14873">MFNGNNMSTKPYSQVPLDEFSDDSSNGGDDFVTRSIQNQKLQMQKQDQGLEMLSQSAIRLGEMSMNIHDELNQQNQMLDEMDNDLETAGENLDMITRKTKELIEKSGGKGNCMLILCLTLTAVVLFLLILYT</sequence>
<feature type="coiled-coil region" evidence="6">
    <location>
        <begin position="71"/>
        <end position="98"/>
    </location>
</feature>
<dbReference type="GO" id="GO:0012505">
    <property type="term" value="C:endomembrane system"/>
    <property type="evidence" value="ECO:0007669"/>
    <property type="project" value="UniProtKB-ARBA"/>
</dbReference>
<evidence type="ECO:0000256" key="4">
    <source>
        <dbReference type="ARBA" id="ARBA00022989"/>
    </source>
</evidence>
<evidence type="ECO:0000256" key="8">
    <source>
        <dbReference type="SAM" id="Phobius"/>
    </source>
</evidence>
<evidence type="ECO:0000259" key="9">
    <source>
        <dbReference type="PROSITE" id="PS50192"/>
    </source>
</evidence>
<evidence type="ECO:0000256" key="5">
    <source>
        <dbReference type="ARBA" id="ARBA00023136"/>
    </source>
</evidence>
<feature type="compositionally biased region" description="Polar residues" evidence="7">
    <location>
        <begin position="1"/>
        <end position="12"/>
    </location>
</feature>
<dbReference type="InterPro" id="IPR000727">
    <property type="entry name" value="T_SNARE_dom"/>
</dbReference>
<dbReference type="CDD" id="cd15841">
    <property type="entry name" value="SNARE_Qc"/>
    <property type="match status" value="1"/>
</dbReference>
<dbReference type="Proteomes" id="UP001153069">
    <property type="component" value="Unassembled WGS sequence"/>
</dbReference>
<dbReference type="Gene3D" id="1.20.5.110">
    <property type="match status" value="1"/>
</dbReference>
<dbReference type="EMBL" id="CAICTM010000189">
    <property type="protein sequence ID" value="CAB9504249.1"/>
    <property type="molecule type" value="Genomic_DNA"/>
</dbReference>
<keyword evidence="5 8" id="KW-0472">Membrane</keyword>
<evidence type="ECO:0000313" key="11">
    <source>
        <dbReference type="Proteomes" id="UP001153069"/>
    </source>
</evidence>
<keyword evidence="2" id="KW-0813">Transport</keyword>
<reference evidence="10" key="1">
    <citation type="submission" date="2020-06" db="EMBL/GenBank/DDBJ databases">
        <authorList>
            <consortium name="Plant Systems Biology data submission"/>
        </authorList>
    </citation>
    <scope>NUCLEOTIDE SEQUENCE</scope>
    <source>
        <strain evidence="10">D6</strain>
    </source>
</reference>
<gene>
    <name evidence="10" type="ORF">SEMRO_190_G081960.1</name>
</gene>
<feature type="domain" description="T-SNARE coiled-coil homology" evidence="9">
    <location>
        <begin position="40"/>
        <end position="102"/>
    </location>
</feature>
<dbReference type="GO" id="GO:0016020">
    <property type="term" value="C:membrane"/>
    <property type="evidence" value="ECO:0007669"/>
    <property type="project" value="UniProtKB-SubCell"/>
</dbReference>
<feature type="transmembrane region" description="Helical" evidence="8">
    <location>
        <begin position="112"/>
        <end position="131"/>
    </location>
</feature>
<evidence type="ECO:0000256" key="2">
    <source>
        <dbReference type="ARBA" id="ARBA00022448"/>
    </source>
</evidence>
<dbReference type="OrthoDB" id="546861at2759"/>
<accession>A0A9N8DKF2</accession>
<dbReference type="PANTHER" id="PTHR12791">
    <property type="entry name" value="GOLGI SNARE BET1-RELATED"/>
    <property type="match status" value="1"/>
</dbReference>
<dbReference type="SUPFAM" id="SSF58038">
    <property type="entry name" value="SNARE fusion complex"/>
    <property type="match status" value="1"/>
</dbReference>
<keyword evidence="3 8" id="KW-0812">Transmembrane</keyword>
<feature type="region of interest" description="Disordered" evidence="7">
    <location>
        <begin position="1"/>
        <end position="32"/>
    </location>
</feature>
<evidence type="ECO:0000256" key="1">
    <source>
        <dbReference type="ARBA" id="ARBA00004167"/>
    </source>
</evidence>
<keyword evidence="11" id="KW-1185">Reference proteome</keyword>
<evidence type="ECO:0000256" key="3">
    <source>
        <dbReference type="ARBA" id="ARBA00022692"/>
    </source>
</evidence>
<dbReference type="PROSITE" id="PS50192">
    <property type="entry name" value="T_SNARE"/>
    <property type="match status" value="1"/>
</dbReference>
<comment type="caution">
    <text evidence="10">The sequence shown here is derived from an EMBL/GenBank/DDBJ whole genome shotgun (WGS) entry which is preliminary data.</text>
</comment>
<keyword evidence="6" id="KW-0175">Coiled coil</keyword>
<dbReference type="GO" id="GO:0005737">
    <property type="term" value="C:cytoplasm"/>
    <property type="evidence" value="ECO:0007669"/>
    <property type="project" value="UniProtKB-ARBA"/>
</dbReference>
<evidence type="ECO:0000313" key="10">
    <source>
        <dbReference type="EMBL" id="CAB9504249.1"/>
    </source>
</evidence>
<proteinExistence type="predicted"/>
<comment type="subcellular location">
    <subcellularLocation>
        <location evidence="1">Membrane</location>
        <topology evidence="1">Single-pass membrane protein</topology>
    </subcellularLocation>
</comment>
<dbReference type="SMART" id="SM00397">
    <property type="entry name" value="t_SNARE"/>
    <property type="match status" value="1"/>
</dbReference>
<organism evidence="10 11">
    <name type="scientific">Seminavis robusta</name>
    <dbReference type="NCBI Taxonomy" id="568900"/>
    <lineage>
        <taxon>Eukaryota</taxon>
        <taxon>Sar</taxon>
        <taxon>Stramenopiles</taxon>
        <taxon>Ochrophyta</taxon>
        <taxon>Bacillariophyta</taxon>
        <taxon>Bacillariophyceae</taxon>
        <taxon>Bacillariophycidae</taxon>
        <taxon>Naviculales</taxon>
        <taxon>Naviculaceae</taxon>
        <taxon>Seminavis</taxon>
    </lineage>
</organism>
<evidence type="ECO:0000256" key="7">
    <source>
        <dbReference type="SAM" id="MobiDB-lite"/>
    </source>
</evidence>
<dbReference type="AlphaFoldDB" id="A0A9N8DKF2"/>
<keyword evidence="4 8" id="KW-1133">Transmembrane helix</keyword>
<protein>
    <submittedName>
        <fullName evidence="10">T_SNARE</fullName>
    </submittedName>
</protein>
<name>A0A9N8DKF2_9STRA</name>
<evidence type="ECO:0000256" key="6">
    <source>
        <dbReference type="SAM" id="Coils"/>
    </source>
</evidence>